<dbReference type="RefSeq" id="WP_095913276.1">
    <property type="nucleotide sequence ID" value="NZ_CAUUPF010000004.1"/>
</dbReference>
<evidence type="ECO:0000313" key="2">
    <source>
        <dbReference type="EMBL" id="ATA81404.1"/>
    </source>
</evidence>
<reference evidence="3" key="1">
    <citation type="submission" date="2017-06" db="EMBL/GenBank/DDBJ databases">
        <title>Capnocytophaga spp. assemblies.</title>
        <authorList>
            <person name="Gulvik C.A."/>
        </authorList>
    </citation>
    <scope>NUCLEOTIDE SEQUENCE [LARGE SCALE GENOMIC DNA]</scope>
    <source>
        <strain evidence="3">H6253</strain>
    </source>
</reference>
<feature type="transmembrane region" description="Helical" evidence="1">
    <location>
        <begin position="25"/>
        <end position="48"/>
    </location>
</feature>
<gene>
    <name evidence="2" type="ORF">CGC53_03085</name>
</gene>
<feature type="transmembrane region" description="Helical" evidence="1">
    <location>
        <begin position="254"/>
        <end position="272"/>
    </location>
</feature>
<keyword evidence="1" id="KW-0472">Membrane</keyword>
<dbReference type="KEGG" id="clk:CGC53_03085"/>
<keyword evidence="1" id="KW-1133">Transmembrane helix</keyword>
<feature type="transmembrane region" description="Helical" evidence="1">
    <location>
        <begin position="223"/>
        <end position="242"/>
    </location>
</feature>
<dbReference type="Proteomes" id="UP000217276">
    <property type="component" value="Chromosome"/>
</dbReference>
<feature type="transmembrane region" description="Helical" evidence="1">
    <location>
        <begin position="60"/>
        <end position="77"/>
    </location>
</feature>
<proteinExistence type="predicted"/>
<evidence type="ECO:0000256" key="1">
    <source>
        <dbReference type="SAM" id="Phobius"/>
    </source>
</evidence>
<name>A0A250F8D5_9FLAO</name>
<dbReference type="EMBL" id="CP022384">
    <property type="protein sequence ID" value="ATA81404.1"/>
    <property type="molecule type" value="Genomic_DNA"/>
</dbReference>
<protein>
    <recommendedName>
        <fullName evidence="4">DUF3137 domain-containing protein</fullName>
    </recommendedName>
</protein>
<evidence type="ECO:0008006" key="4">
    <source>
        <dbReference type="Google" id="ProtNLM"/>
    </source>
</evidence>
<accession>A0A250F8D5</accession>
<organism evidence="2 3">
    <name type="scientific">Capnocytophaga leadbetteri</name>
    <dbReference type="NCBI Taxonomy" id="327575"/>
    <lineage>
        <taxon>Bacteria</taxon>
        <taxon>Pseudomonadati</taxon>
        <taxon>Bacteroidota</taxon>
        <taxon>Flavobacteriia</taxon>
        <taxon>Flavobacteriales</taxon>
        <taxon>Flavobacteriaceae</taxon>
        <taxon>Capnocytophaga</taxon>
    </lineage>
</organism>
<dbReference type="Pfam" id="PF11335">
    <property type="entry name" value="DUF3137"/>
    <property type="match status" value="1"/>
</dbReference>
<keyword evidence="1" id="KW-0812">Transmembrane</keyword>
<evidence type="ECO:0000313" key="3">
    <source>
        <dbReference type="Proteomes" id="UP000217276"/>
    </source>
</evidence>
<sequence length="521" mass="59596">MTLTDAKQLVLQECEREKKITTRNLIIVAVLAIIGVALLAIFALPILGKMMNSAEGIPPQIKYILPIVVIASVYYPLMRARAIFGRKQKVEAFFCLVQAGKEVRFHQELEVYLTEIPLGKIKYQLDPITRIYVSIDNQQYELPIQKYRAADLKRVLEQPQNMGTYNEVMKELYNKTDDTKAAKITPEEKISLKPVEEFRSFAEKEFGTELAAMEKGRSVSKNTLYMQIAFAVALMGTIAYLVLSGTLSVGSSNYIFIILAIMIGGSFLWTMFTKRYMQSRLTGTTDFTQVKKKVFSKVVQYISPQFQYFENGHIGIAEFIDSLLFKFERYTLKGGDQIVGHYNGIPFQSCNLMVTFRPNMRNEKEGDDVVFYGNFFVARSPKTFEHPIVVRPVKGFFSDFNDNAISTYLNYGGERIRLEDPEFEKQFEVYCDDQITARYVLTPAFMQRLKKLNERHKGQVYFGINKNNIVIATNEGNSLMTVGSSPAAMLFQKIDLPMVESVYRELVEQLQMIDTLKLVDN</sequence>
<keyword evidence="3" id="KW-1185">Reference proteome</keyword>
<dbReference type="AlphaFoldDB" id="A0A250F8D5"/>
<dbReference type="InterPro" id="IPR021484">
    <property type="entry name" value="DUF3137"/>
</dbReference>